<gene>
    <name evidence="1" type="ORF">AGLY_014385</name>
</gene>
<comment type="caution">
    <text evidence="1">The sequence shown here is derived from an EMBL/GenBank/DDBJ whole genome shotgun (WGS) entry which is preliminary data.</text>
</comment>
<reference evidence="1 2" key="1">
    <citation type="submission" date="2019-08" db="EMBL/GenBank/DDBJ databases">
        <title>The genome of the soybean aphid Biotype 1, its phylome, world population structure and adaptation to the North American continent.</title>
        <authorList>
            <person name="Giordano R."/>
            <person name="Donthu R.K."/>
            <person name="Hernandez A.G."/>
            <person name="Wright C.L."/>
            <person name="Zimin A.V."/>
        </authorList>
    </citation>
    <scope>NUCLEOTIDE SEQUENCE [LARGE SCALE GENOMIC DNA]</scope>
    <source>
        <tissue evidence="1">Whole aphids</tissue>
    </source>
</reference>
<accession>A0A6G0T3H5</accession>
<evidence type="ECO:0000313" key="2">
    <source>
        <dbReference type="Proteomes" id="UP000475862"/>
    </source>
</evidence>
<dbReference type="Proteomes" id="UP000475862">
    <property type="component" value="Unassembled WGS sequence"/>
</dbReference>
<organism evidence="1 2">
    <name type="scientific">Aphis glycines</name>
    <name type="common">Soybean aphid</name>
    <dbReference type="NCBI Taxonomy" id="307491"/>
    <lineage>
        <taxon>Eukaryota</taxon>
        <taxon>Metazoa</taxon>
        <taxon>Ecdysozoa</taxon>
        <taxon>Arthropoda</taxon>
        <taxon>Hexapoda</taxon>
        <taxon>Insecta</taxon>
        <taxon>Pterygota</taxon>
        <taxon>Neoptera</taxon>
        <taxon>Paraneoptera</taxon>
        <taxon>Hemiptera</taxon>
        <taxon>Sternorrhyncha</taxon>
        <taxon>Aphidomorpha</taxon>
        <taxon>Aphidoidea</taxon>
        <taxon>Aphididae</taxon>
        <taxon>Aphidini</taxon>
        <taxon>Aphis</taxon>
        <taxon>Aphis</taxon>
    </lineage>
</organism>
<evidence type="ECO:0000313" key="1">
    <source>
        <dbReference type="EMBL" id="KAE9525200.1"/>
    </source>
</evidence>
<sequence length="528" mass="62765">MDFEIIKSVKIGLFNLDYSLSDSTRVIRFLLCCTFLRWRQHMRSPTSDRFKTEFMTPNRSNFNTDLIYLKISPTELNKIITYDNKKQTLQKKTWTIRFQTDPVKKGLINRKISKRLPIASRKNASISNFRDSFRWKNEYLWCIIETTTIFDFSENFFFEVSTNKFWMFKFLQYMTSKSRKFATFEVQILTKIRQNHEYLQIILLPGLAQRWRYEGRTMKSSSTWLNNNELYSSSECDTIIGLKQSFNRVKIGYRSKKDRLIFNRNVYEVDSKQSVECIDFTLMCEDKKKTRSVLTEIGFTAHFLVDKFVLLIYLLKSKTRDSRVILIDKRERETPTIETDWTLKLSILLHLYYNVDFYLSGILIGVEYEAEEFIDTVTFYYHRYLKAQFSNYTKIKKKNKPIDIDTTSSDITFEIPKNSKTQIQLEKNPILYTSVLNIGVKYFISMRSNCIDLMMSGFFHLSQPKKTRNLQTCSYSLSTRWKAQFQIFNANIPTPPNKIRNVHPTTNTNEIRAILEEIDFQKDLFANI</sequence>
<proteinExistence type="predicted"/>
<dbReference type="AlphaFoldDB" id="A0A6G0T3H5"/>
<keyword evidence="2" id="KW-1185">Reference proteome</keyword>
<protein>
    <submittedName>
        <fullName evidence="1">Uncharacterized protein</fullName>
    </submittedName>
</protein>
<dbReference type="EMBL" id="VYZN01000062">
    <property type="protein sequence ID" value="KAE9525200.1"/>
    <property type="molecule type" value="Genomic_DNA"/>
</dbReference>
<name>A0A6G0T3H5_APHGL</name>